<comment type="caution">
    <text evidence="2">The sequence shown here is derived from an EMBL/GenBank/DDBJ whole genome shotgun (WGS) entry which is preliminary data.</text>
</comment>
<gene>
    <name evidence="2" type="ORF">KP79_PYT07727</name>
</gene>
<dbReference type="Proteomes" id="UP000242188">
    <property type="component" value="Unassembled WGS sequence"/>
</dbReference>
<organism evidence="2 3">
    <name type="scientific">Mizuhopecten yessoensis</name>
    <name type="common">Japanese scallop</name>
    <name type="synonym">Patinopecten yessoensis</name>
    <dbReference type="NCBI Taxonomy" id="6573"/>
    <lineage>
        <taxon>Eukaryota</taxon>
        <taxon>Metazoa</taxon>
        <taxon>Spiralia</taxon>
        <taxon>Lophotrochozoa</taxon>
        <taxon>Mollusca</taxon>
        <taxon>Bivalvia</taxon>
        <taxon>Autobranchia</taxon>
        <taxon>Pteriomorphia</taxon>
        <taxon>Pectinida</taxon>
        <taxon>Pectinoidea</taxon>
        <taxon>Pectinidae</taxon>
        <taxon>Mizuhopecten</taxon>
    </lineage>
</organism>
<sequence>MGTATDSTEPVKHMSSLDGPVGESSGESRVEQATDYGADDVSDSQIEIVYDRVRHVAEETSSSWTPIDDGSSQFTTIAEDKDYDEEPDTFTTFPEETNNLDSYYIRRTLLAKRYEQIGMHEQSNGILAKLKDKLELEHGNAERIFPLIVDASKTFEKLSTYHDSTPGDWDDVFNDNANYLVYCDTDLPVVDDIIATIIRRKDRRVKVTHKEALLHFKIQHYKMLHDFTRAESFVSTLECVCGDSARDESRWLLQLHKAYFGRRTSGEYDTYTKPKRSIGVAEEVVARIDQLMDVIKAHEIRNSAMDDIFNFSDY</sequence>
<protein>
    <submittedName>
        <fullName evidence="2">Uncharacterized protein</fullName>
    </submittedName>
</protein>
<evidence type="ECO:0000313" key="2">
    <source>
        <dbReference type="EMBL" id="OWF47495.1"/>
    </source>
</evidence>
<proteinExistence type="predicted"/>
<dbReference type="OrthoDB" id="6103890at2759"/>
<accession>A0A210QFH8</accession>
<feature type="region of interest" description="Disordered" evidence="1">
    <location>
        <begin position="1"/>
        <end position="41"/>
    </location>
</feature>
<dbReference type="AlphaFoldDB" id="A0A210QFH8"/>
<reference evidence="2 3" key="1">
    <citation type="journal article" date="2017" name="Nat. Ecol. Evol.">
        <title>Scallop genome provides insights into evolution of bilaterian karyotype and development.</title>
        <authorList>
            <person name="Wang S."/>
            <person name="Zhang J."/>
            <person name="Jiao W."/>
            <person name="Li J."/>
            <person name="Xun X."/>
            <person name="Sun Y."/>
            <person name="Guo X."/>
            <person name="Huan P."/>
            <person name="Dong B."/>
            <person name="Zhang L."/>
            <person name="Hu X."/>
            <person name="Sun X."/>
            <person name="Wang J."/>
            <person name="Zhao C."/>
            <person name="Wang Y."/>
            <person name="Wang D."/>
            <person name="Huang X."/>
            <person name="Wang R."/>
            <person name="Lv J."/>
            <person name="Li Y."/>
            <person name="Zhang Z."/>
            <person name="Liu B."/>
            <person name="Lu W."/>
            <person name="Hui Y."/>
            <person name="Liang J."/>
            <person name="Zhou Z."/>
            <person name="Hou R."/>
            <person name="Li X."/>
            <person name="Liu Y."/>
            <person name="Li H."/>
            <person name="Ning X."/>
            <person name="Lin Y."/>
            <person name="Zhao L."/>
            <person name="Xing Q."/>
            <person name="Dou J."/>
            <person name="Li Y."/>
            <person name="Mao J."/>
            <person name="Guo H."/>
            <person name="Dou H."/>
            <person name="Li T."/>
            <person name="Mu C."/>
            <person name="Jiang W."/>
            <person name="Fu Q."/>
            <person name="Fu X."/>
            <person name="Miao Y."/>
            <person name="Liu J."/>
            <person name="Yu Q."/>
            <person name="Li R."/>
            <person name="Liao H."/>
            <person name="Li X."/>
            <person name="Kong Y."/>
            <person name="Jiang Z."/>
            <person name="Chourrout D."/>
            <person name="Li R."/>
            <person name="Bao Z."/>
        </authorList>
    </citation>
    <scope>NUCLEOTIDE SEQUENCE [LARGE SCALE GENOMIC DNA]</scope>
    <source>
        <strain evidence="2 3">PY_sf001</strain>
    </source>
</reference>
<evidence type="ECO:0000256" key="1">
    <source>
        <dbReference type="SAM" id="MobiDB-lite"/>
    </source>
</evidence>
<dbReference type="EMBL" id="NEDP02003883">
    <property type="protein sequence ID" value="OWF47495.1"/>
    <property type="molecule type" value="Genomic_DNA"/>
</dbReference>
<evidence type="ECO:0000313" key="3">
    <source>
        <dbReference type="Proteomes" id="UP000242188"/>
    </source>
</evidence>
<name>A0A210QFH8_MIZYE</name>
<keyword evidence="3" id="KW-1185">Reference proteome</keyword>